<reference evidence="2" key="1">
    <citation type="submission" date="2015-03" db="EMBL/GenBank/DDBJ databases">
        <authorList>
            <person name="Ferrari E."/>
            <person name="Walter M.C."/>
            <person name="Huptas C."/>
            <person name="Scherer S."/>
            <person name="Mueller-Herbst S."/>
        </authorList>
    </citation>
    <scope>NUCLEOTIDE SEQUENCE [LARGE SCALE GENOMIC DNA]</scope>
    <source>
        <strain evidence="2">LWP01</strain>
    </source>
</reference>
<dbReference type="EMBL" id="CP011102">
    <property type="protein sequence ID" value="AQY51490.1"/>
    <property type="molecule type" value="Genomic_DNA"/>
</dbReference>
<evidence type="ECO:0000313" key="2">
    <source>
        <dbReference type="Proteomes" id="UP000223060"/>
    </source>
</evidence>
<evidence type="ECO:0000313" key="1">
    <source>
        <dbReference type="EMBL" id="AQY51490.1"/>
    </source>
</evidence>
<sequence>MINKLYLSVNDQDRLELHIPSTEIDIHRYDEIKILLKALHDTFTLYSEDFIIEAIVALKNLLEKVLNNELEVPDSLSKLEIGRLSNDSYQDIEDDLIYEDANWIGTKFNVWSTNNLETWLYNKKGEIYIQVTPVYRWHFAKPKSNDKFSCYSQFVKEYKIIYKAKIERDNAIQWLNKCKEIINIIEMNQRKSEKGRL</sequence>
<name>A0A1S7FVR3_9LIST</name>
<accession>A0A1S7FVR3</accession>
<keyword evidence="2" id="KW-1185">Reference proteome</keyword>
<proteinExistence type="predicted"/>
<dbReference type="RefSeq" id="WP_036062854.1">
    <property type="nucleotide sequence ID" value="NZ_CP011102.1"/>
</dbReference>
<dbReference type="AlphaFoldDB" id="A0A1S7FVR3"/>
<dbReference type="KEGG" id="lwi:UE46_10895"/>
<protein>
    <submittedName>
        <fullName evidence="1">Uncharacterized protein</fullName>
    </submittedName>
</protein>
<gene>
    <name evidence="1" type="ORF">UE46_10895</name>
</gene>
<organism evidence="1 2">
    <name type="scientific">Listeria weihenstephanensis</name>
    <dbReference type="NCBI Taxonomy" id="1006155"/>
    <lineage>
        <taxon>Bacteria</taxon>
        <taxon>Bacillati</taxon>
        <taxon>Bacillota</taxon>
        <taxon>Bacilli</taxon>
        <taxon>Bacillales</taxon>
        <taxon>Listeriaceae</taxon>
        <taxon>Listeria</taxon>
    </lineage>
</organism>
<dbReference type="Proteomes" id="UP000223060">
    <property type="component" value="Chromosome"/>
</dbReference>